<evidence type="ECO:0000313" key="2">
    <source>
        <dbReference type="EMBL" id="RWR89990.1"/>
    </source>
</evidence>
<dbReference type="STRING" id="337451.A0A443PGU7"/>
<gene>
    <name evidence="2" type="ORF">CKAN_01906500</name>
</gene>
<dbReference type="Proteomes" id="UP000283530">
    <property type="component" value="Unassembled WGS sequence"/>
</dbReference>
<dbReference type="SUPFAM" id="SSF56327">
    <property type="entry name" value="LDH C-terminal domain-like"/>
    <property type="match status" value="1"/>
</dbReference>
<evidence type="ECO:0000256" key="1">
    <source>
        <dbReference type="SAM" id="MobiDB-lite"/>
    </source>
</evidence>
<feature type="region of interest" description="Disordered" evidence="1">
    <location>
        <begin position="85"/>
        <end position="109"/>
    </location>
</feature>
<sequence length="109" mass="11560">MGSIEGGDVFLSLPAQLGHGGVLVATNVPLTDDEAQRLRDSAEAILEGNSVVLNLTRLFPQAQARSCNTYIEDKFWGFVETQNAENNSTPYANKPPGPGAGVTSIVKSQ</sequence>
<evidence type="ECO:0000313" key="3">
    <source>
        <dbReference type="Proteomes" id="UP000283530"/>
    </source>
</evidence>
<dbReference type="OrthoDB" id="5405561at2759"/>
<dbReference type="EMBL" id="QPKB01000008">
    <property type="protein sequence ID" value="RWR89990.1"/>
    <property type="molecule type" value="Genomic_DNA"/>
</dbReference>
<dbReference type="GO" id="GO:0016616">
    <property type="term" value="F:oxidoreductase activity, acting on the CH-OH group of donors, NAD or NADP as acceptor"/>
    <property type="evidence" value="ECO:0007669"/>
    <property type="project" value="InterPro"/>
</dbReference>
<dbReference type="AlphaFoldDB" id="A0A443PGU7"/>
<reference evidence="2 3" key="1">
    <citation type="journal article" date="2019" name="Nat. Plants">
        <title>Stout camphor tree genome fills gaps in understanding of flowering plant genome evolution.</title>
        <authorList>
            <person name="Chaw S.M."/>
            <person name="Liu Y.C."/>
            <person name="Wu Y.W."/>
            <person name="Wang H.Y."/>
            <person name="Lin C.I."/>
            <person name="Wu C.S."/>
            <person name="Ke H.M."/>
            <person name="Chang L.Y."/>
            <person name="Hsu C.Y."/>
            <person name="Yang H.T."/>
            <person name="Sudianto E."/>
            <person name="Hsu M.H."/>
            <person name="Wu K.P."/>
            <person name="Wang L.N."/>
            <person name="Leebens-Mack J.H."/>
            <person name="Tsai I.J."/>
        </authorList>
    </citation>
    <scope>NUCLEOTIDE SEQUENCE [LARGE SCALE GENOMIC DNA]</scope>
    <source>
        <strain evidence="3">cv. Chaw 1501</strain>
        <tissue evidence="2">Young leaves</tissue>
    </source>
</reference>
<dbReference type="Gene3D" id="3.90.110.10">
    <property type="entry name" value="Lactate dehydrogenase/glycoside hydrolase, family 4, C-terminal"/>
    <property type="match status" value="1"/>
</dbReference>
<dbReference type="InterPro" id="IPR015955">
    <property type="entry name" value="Lactate_DH/Glyco_Ohase_4_C"/>
</dbReference>
<name>A0A443PGU7_9MAGN</name>
<accession>A0A443PGU7</accession>
<protein>
    <submittedName>
        <fullName evidence="2">L-lactate dehydrogenase A</fullName>
    </submittedName>
</protein>
<organism evidence="2 3">
    <name type="scientific">Cinnamomum micranthum f. kanehirae</name>
    <dbReference type="NCBI Taxonomy" id="337451"/>
    <lineage>
        <taxon>Eukaryota</taxon>
        <taxon>Viridiplantae</taxon>
        <taxon>Streptophyta</taxon>
        <taxon>Embryophyta</taxon>
        <taxon>Tracheophyta</taxon>
        <taxon>Spermatophyta</taxon>
        <taxon>Magnoliopsida</taxon>
        <taxon>Magnoliidae</taxon>
        <taxon>Laurales</taxon>
        <taxon>Lauraceae</taxon>
        <taxon>Cinnamomum</taxon>
    </lineage>
</organism>
<comment type="caution">
    <text evidence="2">The sequence shown here is derived from an EMBL/GenBank/DDBJ whole genome shotgun (WGS) entry which is preliminary data.</text>
</comment>
<keyword evidence="3" id="KW-1185">Reference proteome</keyword>
<proteinExistence type="predicted"/>